<feature type="domain" description="Regulator of nucleoside diphosphate kinase N-terminal" evidence="3">
    <location>
        <begin position="90"/>
        <end position="128"/>
    </location>
</feature>
<dbReference type="GO" id="GO:0032784">
    <property type="term" value="P:regulation of DNA-templated transcription elongation"/>
    <property type="evidence" value="ECO:0007669"/>
    <property type="project" value="InterPro"/>
</dbReference>
<dbReference type="InterPro" id="IPR036953">
    <property type="entry name" value="GreA/GreB_C_sf"/>
</dbReference>
<evidence type="ECO:0000259" key="2">
    <source>
        <dbReference type="Pfam" id="PF01272"/>
    </source>
</evidence>
<sequence length="221" mass="24096">MGDHQRSISHIAAFADKLIGIQKDNMMNGCLGGVHADEKFVIGISFFSCANPLLSEEQTDISNTPAPHGAGVLLCVVYLRLLESGMTKPIITINELDAERLDALLEKPAYANTDVAAALNAELDRAEILPPAQIPAHVVTMNSRVRFRDLHTNEEHVRTLVYPAELQNSSEQLSVMAPLGAALLGMHVGKQIDWALPNGEQAQIEVLELLYQPEAAGVYHR</sequence>
<keyword evidence="5" id="KW-1185">Reference proteome</keyword>
<comment type="similarity">
    <text evidence="1">Belongs to the Rnk family.</text>
</comment>
<dbReference type="InterPro" id="IPR028625">
    <property type="entry name" value="Rnk"/>
</dbReference>
<name>D4E162_SEROD</name>
<feature type="domain" description="Transcription elongation factor GreA/GreB C-terminal" evidence="2">
    <location>
        <begin position="136"/>
        <end position="209"/>
    </location>
</feature>
<dbReference type="HAMAP" id="MF_00954">
    <property type="entry name" value="Rnk"/>
    <property type="match status" value="1"/>
</dbReference>
<dbReference type="Pfam" id="PF01272">
    <property type="entry name" value="GreA_GreB"/>
    <property type="match status" value="1"/>
</dbReference>
<gene>
    <name evidence="1" type="primary">rnk</name>
    <name evidence="4" type="ORF">HMPREF0758_1836</name>
</gene>
<evidence type="ECO:0000313" key="5">
    <source>
        <dbReference type="Proteomes" id="UP000005723"/>
    </source>
</evidence>
<dbReference type="InterPro" id="IPR001437">
    <property type="entry name" value="Tscrpt_elong_fac_GreA/B_C"/>
</dbReference>
<dbReference type="Pfam" id="PF14760">
    <property type="entry name" value="Rnk_N"/>
    <property type="match status" value="1"/>
</dbReference>
<dbReference type="InterPro" id="IPR029462">
    <property type="entry name" value="Rnk_N"/>
</dbReference>
<evidence type="ECO:0000259" key="3">
    <source>
        <dbReference type="Pfam" id="PF14760"/>
    </source>
</evidence>
<dbReference type="HOGENOM" id="CLU_1249910_0_0_6"/>
<dbReference type="AlphaFoldDB" id="D4E162"/>
<accession>D4E162</accession>
<protein>
    <recommendedName>
        <fullName evidence="1">Regulator of nucleoside diphosphate kinase</fullName>
    </recommendedName>
</protein>
<evidence type="ECO:0000313" key="4">
    <source>
        <dbReference type="EMBL" id="EFE96407.1"/>
    </source>
</evidence>
<dbReference type="FunFam" id="3.10.50.30:FF:000002">
    <property type="entry name" value="Regulator of nucleoside diphosphate kinase"/>
    <property type="match status" value="1"/>
</dbReference>
<proteinExistence type="inferred from homology"/>
<reference evidence="4 5" key="1">
    <citation type="submission" date="2010-01" db="EMBL/GenBank/DDBJ databases">
        <authorList>
            <person name="Muzny D."/>
            <person name="Qin X."/>
            <person name="Deng J."/>
            <person name="Jiang H."/>
            <person name="Liu Y."/>
            <person name="Qu J."/>
            <person name="Song X.-Z."/>
            <person name="Zhang L."/>
            <person name="Thornton R."/>
            <person name="Coyle M."/>
            <person name="Francisco L."/>
            <person name="Jackson L."/>
            <person name="Javaid M."/>
            <person name="Korchina V."/>
            <person name="Kovar C."/>
            <person name="Mata R."/>
            <person name="Mathew T."/>
            <person name="Ngo R."/>
            <person name="Nguyen L."/>
            <person name="Nguyen N."/>
            <person name="Okwuonu G."/>
            <person name="Ongeri F."/>
            <person name="Pham C."/>
            <person name="Simmons D."/>
            <person name="Wilczek-Boney K."/>
            <person name="Hale W."/>
            <person name="Jakkamsetti A."/>
            <person name="Pham P."/>
            <person name="Ruth R."/>
            <person name="San Lucas F."/>
            <person name="Warren J."/>
            <person name="Zhang J."/>
            <person name="Zhao Z."/>
            <person name="Zhou C."/>
            <person name="Zhu D."/>
            <person name="Lee S."/>
            <person name="Bess C."/>
            <person name="Blankenburg K."/>
            <person name="Forbes L."/>
            <person name="Fu Q."/>
            <person name="Gubbala S."/>
            <person name="Hirani K."/>
            <person name="Jayaseelan J.C."/>
            <person name="Lara F."/>
            <person name="Munidasa M."/>
            <person name="Palculict T."/>
            <person name="Patil S."/>
            <person name="Pu L.-L."/>
            <person name="Saada N."/>
            <person name="Tang L."/>
            <person name="Weissenberger G."/>
            <person name="Zhu Y."/>
            <person name="Hemphill L."/>
            <person name="Shang Y."/>
            <person name="Youmans B."/>
            <person name="Ayvaz T."/>
            <person name="Ross M."/>
            <person name="Santibanez J."/>
            <person name="Aqrawi P."/>
            <person name="Gross S."/>
            <person name="Joshi V."/>
            <person name="Fowler G."/>
            <person name="Nazareth L."/>
            <person name="Reid J."/>
            <person name="Worley K."/>
            <person name="Petrosino J."/>
            <person name="Highlander S."/>
            <person name="Gibbs R."/>
        </authorList>
    </citation>
    <scope>NUCLEOTIDE SEQUENCE [LARGE SCALE GENOMIC DNA]</scope>
    <source>
        <strain evidence="4 5">DSM 4582</strain>
    </source>
</reference>
<dbReference type="InterPro" id="IPR023459">
    <property type="entry name" value="Tscrpt_elong_fac_GreA/B_fam"/>
</dbReference>
<dbReference type="NCBIfam" id="NF004396">
    <property type="entry name" value="PRK05753.1"/>
    <property type="match status" value="1"/>
</dbReference>
<dbReference type="Gene3D" id="1.10.286.20">
    <property type="match status" value="1"/>
</dbReference>
<dbReference type="PANTHER" id="PTHR30437:SF5">
    <property type="entry name" value="REGULATOR OF NUCLEOSIDE DIPHOSPHATE KINASE"/>
    <property type="match status" value="1"/>
</dbReference>
<dbReference type="Proteomes" id="UP000005723">
    <property type="component" value="Unassembled WGS sequence"/>
</dbReference>
<dbReference type="GO" id="GO:0070063">
    <property type="term" value="F:RNA polymerase binding"/>
    <property type="evidence" value="ECO:0007669"/>
    <property type="project" value="InterPro"/>
</dbReference>
<dbReference type="EMBL" id="ADBY01000032">
    <property type="protein sequence ID" value="EFE96407.1"/>
    <property type="molecule type" value="Genomic_DNA"/>
</dbReference>
<comment type="subunit">
    <text evidence="1">Interacts with the RNA polymerase.</text>
</comment>
<dbReference type="PANTHER" id="PTHR30437">
    <property type="entry name" value="TRANSCRIPTION ELONGATION FACTOR GREA"/>
    <property type="match status" value="1"/>
</dbReference>
<dbReference type="SUPFAM" id="SSF54534">
    <property type="entry name" value="FKBP-like"/>
    <property type="match status" value="1"/>
</dbReference>
<comment type="function">
    <text evidence="1">May act as an anti-Gre factor.</text>
</comment>
<organism evidence="4 5">
    <name type="scientific">Serratia odorifera DSM 4582</name>
    <dbReference type="NCBI Taxonomy" id="667129"/>
    <lineage>
        <taxon>Bacteria</taxon>
        <taxon>Pseudomonadati</taxon>
        <taxon>Pseudomonadota</taxon>
        <taxon>Gammaproteobacteria</taxon>
        <taxon>Enterobacterales</taxon>
        <taxon>Yersiniaceae</taxon>
        <taxon>Serratia</taxon>
    </lineage>
</organism>
<evidence type="ECO:0000256" key="1">
    <source>
        <dbReference type="HAMAP-Rule" id="MF_00954"/>
    </source>
</evidence>
<comment type="caution">
    <text evidence="4">The sequence shown here is derived from an EMBL/GenBank/DDBJ whole genome shotgun (WGS) entry which is preliminary data.</text>
</comment>
<dbReference type="GO" id="GO:0006354">
    <property type="term" value="P:DNA-templated transcription elongation"/>
    <property type="evidence" value="ECO:0007669"/>
    <property type="project" value="TreeGrafter"/>
</dbReference>
<dbReference type="STRING" id="667129.HMPREF0758_1836"/>
<dbReference type="GO" id="GO:0003677">
    <property type="term" value="F:DNA binding"/>
    <property type="evidence" value="ECO:0007669"/>
    <property type="project" value="InterPro"/>
</dbReference>
<dbReference type="Gene3D" id="3.10.50.30">
    <property type="entry name" value="Transcription elongation factor, GreA/GreB, C-terminal domain"/>
    <property type="match status" value="1"/>
</dbReference>